<keyword evidence="4" id="KW-0658">Purine biosynthesis</keyword>
<comment type="caution">
    <text evidence="10">The sequence shown here is derived from an EMBL/GenBank/DDBJ whole genome shotgun (WGS) entry which is preliminary data.</text>
</comment>
<dbReference type="InterPro" id="IPR041609">
    <property type="entry name" value="PurL_linker"/>
</dbReference>
<gene>
    <name evidence="10" type="ORF">CJ192_00065</name>
</gene>
<dbReference type="Gene3D" id="3.40.50.880">
    <property type="match status" value="1"/>
</dbReference>
<dbReference type="InterPro" id="IPR036676">
    <property type="entry name" value="PurM-like_C_sf"/>
</dbReference>
<dbReference type="NCBIfam" id="TIGR01857">
    <property type="entry name" value="FGAM-synthase"/>
    <property type="match status" value="1"/>
</dbReference>
<sequence>MTNSVKRIYVRKKDRFDYKSKEVKKEIENLLKIKVEKLNIYNRYDLQISDENLDKAINNVLSERNLDYFYAKDEAKKLENSFESALAVEYLPGQFDQRRQGVIDTLNLILDEKTDCKTATVYEFSKLNENDLKKIENYLINPVDSHKINLKEMPESLDIKREKNLENEVYNGFISYSDEEISDFLKDHDLAMDYNDLKMVRDYFKKENRDPNETEIKILDTYWSDHCRHTTFNTNLDIDIKAKTSLDKAIRNSFDKYLKMRDELDIKKPINLMSFGTILTKYMRSRNEFDDLEVSSEINACSVYVKVRVEKDGKESLEDYLLMFKNETHNHPTEIEPFGGASTCLGGAIRDPLSGRSYVYQAMRITGAGNILEDVDKTMEGKLPQRKISKLAAKGYSSYGNQIGLATGFVKEIFHEGYKAKRMECGAVIAAAPKENVKRLTPKKDDIVLLIGGRTGRDGIGGATGSSKSHKVTSIKTESAQVQKGNAPEERKLQRLFRREEVSKLIKKCNDFGAGGVSVAIGELYDGIDIDLSKVKLKYAGLKPSEIAISESQERMAVLIDKNDREEFEKYCREENIETALVGVVTDTNRMRMFYDDKKIADISYDFINTNGADRSAEVEFVSEDVPKYLKEKSSDPNYFYEKIKDLNVISQRNLIEIFDSTIGQNTVLQPLGGKKQVNPSQAMVARIPVLDGVSKTASIMTYGFDPFISEKSQYLGGYYAVIESIAKLVSVGSDLEKIRLSFQEFYEKMDNSKAWSKPLKSLLGAFEVTNFFKMPPIGGKDSMSGNFENLKVPPTLISFATTTEDIENIKSNDLKGKGKIGLVRAKYNSDMTLDLDHYKNLLEKLIKAMREGKIITSIALDNKGILANIYEQALGNSNFTLDFDNLYNPLFGSFVVEYVEDLDFVEKIGEFSDDLIVNGEKLDTEKLEKSYLNELDQIFTPKEEIPYEKIDQKEMEVSLKSKKPVEKVKVSILAVTGTNCEWDTRKVFEKYGAEVKINLFKNLDKESIEESIENLAKSIKSSQIFAIPGGFSMADEPDGSGKFLANIIRNEKIKDAIEYMLDENDGLIIGICNGFQTLIKTGLLPYGKIKEIEEDDPSLTYNTNDRHISTFVDTKILNNKSPWTRGLDLDKIYKIPISHGEGRFIVNEEKYKDLLENGQIFSVYDTNPNGSDYNIEGILSKDGKILGRMGHVERLDSDLYKNIYHIEEQKIFENAINYFKK</sequence>
<keyword evidence="5" id="KW-0067">ATP-binding</keyword>
<protein>
    <submittedName>
        <fullName evidence="10">Phosphoribosylformylglycinamidine synthase</fullName>
    </submittedName>
</protein>
<keyword evidence="1" id="KW-0436">Ligase</keyword>
<feature type="domain" description="PurM-like C-terminal" evidence="8">
    <location>
        <begin position="444"/>
        <end position="595"/>
    </location>
</feature>
<dbReference type="Pfam" id="PF18072">
    <property type="entry name" value="FGAR-AT_linker"/>
    <property type="match status" value="1"/>
</dbReference>
<keyword evidence="3" id="KW-0547">Nucleotide-binding</keyword>
<accession>A0A2N6UK57</accession>
<feature type="compositionally biased region" description="Polar residues" evidence="7">
    <location>
        <begin position="474"/>
        <end position="484"/>
    </location>
</feature>
<dbReference type="PANTHER" id="PTHR10099:SF1">
    <property type="entry name" value="PHOSPHORIBOSYLFORMYLGLYCINAMIDINE SYNTHASE"/>
    <property type="match status" value="1"/>
</dbReference>
<dbReference type="SMART" id="SM01211">
    <property type="entry name" value="GATase_5"/>
    <property type="match status" value="1"/>
</dbReference>
<evidence type="ECO:0000256" key="2">
    <source>
        <dbReference type="ARBA" id="ARBA00022723"/>
    </source>
</evidence>
<evidence type="ECO:0000259" key="8">
    <source>
        <dbReference type="Pfam" id="PF02769"/>
    </source>
</evidence>
<dbReference type="SUPFAM" id="SSF52317">
    <property type="entry name" value="Class I glutamine amidotransferase-like"/>
    <property type="match status" value="1"/>
</dbReference>
<dbReference type="AlphaFoldDB" id="A0A2N6UK57"/>
<dbReference type="InterPro" id="IPR029062">
    <property type="entry name" value="Class_I_gatase-like"/>
</dbReference>
<organism evidence="10 11">
    <name type="scientific">Anaerococcus hydrogenalis</name>
    <dbReference type="NCBI Taxonomy" id="33029"/>
    <lineage>
        <taxon>Bacteria</taxon>
        <taxon>Bacillati</taxon>
        <taxon>Bacillota</taxon>
        <taxon>Tissierellia</taxon>
        <taxon>Tissierellales</taxon>
        <taxon>Peptoniphilaceae</taxon>
        <taxon>Anaerococcus</taxon>
    </lineage>
</organism>
<dbReference type="GO" id="GO:0006164">
    <property type="term" value="P:purine nucleotide biosynthetic process"/>
    <property type="evidence" value="ECO:0007669"/>
    <property type="project" value="UniProtKB-KW"/>
</dbReference>
<dbReference type="CDD" id="cd02204">
    <property type="entry name" value="PurL_repeat2"/>
    <property type="match status" value="1"/>
</dbReference>
<dbReference type="GeneID" id="84577570"/>
<evidence type="ECO:0000256" key="6">
    <source>
        <dbReference type="ARBA" id="ARBA00022842"/>
    </source>
</evidence>
<dbReference type="Gene3D" id="3.90.650.10">
    <property type="entry name" value="PurM-like C-terminal domain"/>
    <property type="match status" value="1"/>
</dbReference>
<dbReference type="Pfam" id="PF13507">
    <property type="entry name" value="GATase_5"/>
    <property type="match status" value="1"/>
</dbReference>
<evidence type="ECO:0000256" key="1">
    <source>
        <dbReference type="ARBA" id="ARBA00022598"/>
    </source>
</evidence>
<evidence type="ECO:0000259" key="9">
    <source>
        <dbReference type="Pfam" id="PF18072"/>
    </source>
</evidence>
<evidence type="ECO:0000313" key="11">
    <source>
        <dbReference type="Proteomes" id="UP000235658"/>
    </source>
</evidence>
<evidence type="ECO:0000256" key="3">
    <source>
        <dbReference type="ARBA" id="ARBA00022741"/>
    </source>
</evidence>
<keyword evidence="2" id="KW-0479">Metal-binding</keyword>
<dbReference type="CDD" id="cd02203">
    <property type="entry name" value="PurL_repeat1"/>
    <property type="match status" value="1"/>
</dbReference>
<proteinExistence type="predicted"/>
<dbReference type="SUPFAM" id="SSF56042">
    <property type="entry name" value="PurM C-terminal domain-like"/>
    <property type="match status" value="1"/>
</dbReference>
<dbReference type="FunFam" id="3.30.1330.10:FF:000013">
    <property type="entry name" value="Phosphoribosylformylglycinamidine synthase"/>
    <property type="match status" value="1"/>
</dbReference>
<dbReference type="PANTHER" id="PTHR10099">
    <property type="entry name" value="PHOSPHORIBOSYLFORMYLGLYCINAMIDINE SYNTHASE"/>
    <property type="match status" value="1"/>
</dbReference>
<feature type="domain" description="Phosphoribosylformylglycinamidine synthase linker" evidence="9">
    <location>
        <begin position="185"/>
        <end position="229"/>
    </location>
</feature>
<evidence type="ECO:0000313" key="10">
    <source>
        <dbReference type="EMBL" id="PMC82164.1"/>
    </source>
</evidence>
<dbReference type="InterPro" id="IPR010918">
    <property type="entry name" value="PurM-like_C_dom"/>
</dbReference>
<dbReference type="GO" id="GO:0046872">
    <property type="term" value="F:metal ion binding"/>
    <property type="evidence" value="ECO:0007669"/>
    <property type="project" value="UniProtKB-KW"/>
</dbReference>
<dbReference type="EMBL" id="PNHP01000001">
    <property type="protein sequence ID" value="PMC82164.1"/>
    <property type="molecule type" value="Genomic_DNA"/>
</dbReference>
<dbReference type="RefSeq" id="WP_102197293.1">
    <property type="nucleotide sequence ID" value="NZ_PNHP01000001.1"/>
</dbReference>
<dbReference type="Gene3D" id="3.30.1330.10">
    <property type="entry name" value="PurM-like, N-terminal domain"/>
    <property type="match status" value="1"/>
</dbReference>
<dbReference type="InterPro" id="IPR036921">
    <property type="entry name" value="PurM-like_N_sf"/>
</dbReference>
<dbReference type="SUPFAM" id="SSF55326">
    <property type="entry name" value="PurM N-terminal domain-like"/>
    <property type="match status" value="2"/>
</dbReference>
<dbReference type="Proteomes" id="UP000235658">
    <property type="component" value="Unassembled WGS sequence"/>
</dbReference>
<dbReference type="Pfam" id="PF02769">
    <property type="entry name" value="AIRS_C"/>
    <property type="match status" value="1"/>
</dbReference>
<evidence type="ECO:0000256" key="4">
    <source>
        <dbReference type="ARBA" id="ARBA00022755"/>
    </source>
</evidence>
<dbReference type="GO" id="GO:0005737">
    <property type="term" value="C:cytoplasm"/>
    <property type="evidence" value="ECO:0007669"/>
    <property type="project" value="TreeGrafter"/>
</dbReference>
<evidence type="ECO:0000256" key="7">
    <source>
        <dbReference type="SAM" id="MobiDB-lite"/>
    </source>
</evidence>
<feature type="region of interest" description="Disordered" evidence="7">
    <location>
        <begin position="460"/>
        <end position="488"/>
    </location>
</feature>
<dbReference type="InterPro" id="IPR010141">
    <property type="entry name" value="FGAM_synthase"/>
</dbReference>
<evidence type="ECO:0000256" key="5">
    <source>
        <dbReference type="ARBA" id="ARBA00022840"/>
    </source>
</evidence>
<name>A0A2N6UK57_9FIRM</name>
<dbReference type="GO" id="GO:0005524">
    <property type="term" value="F:ATP binding"/>
    <property type="evidence" value="ECO:0007669"/>
    <property type="project" value="UniProtKB-KW"/>
</dbReference>
<dbReference type="PROSITE" id="PS51273">
    <property type="entry name" value="GATASE_TYPE_1"/>
    <property type="match status" value="1"/>
</dbReference>
<dbReference type="GO" id="GO:0004642">
    <property type="term" value="F:phosphoribosylformylglycinamidine synthase activity"/>
    <property type="evidence" value="ECO:0007669"/>
    <property type="project" value="TreeGrafter"/>
</dbReference>
<reference evidence="10 11" key="1">
    <citation type="submission" date="2017-09" db="EMBL/GenBank/DDBJ databases">
        <title>Bacterial strain isolated from the female urinary microbiota.</title>
        <authorList>
            <person name="Thomas-White K."/>
            <person name="Kumar N."/>
            <person name="Forster S."/>
            <person name="Putonti C."/>
            <person name="Lawley T."/>
            <person name="Wolfe A.J."/>
        </authorList>
    </citation>
    <scope>NUCLEOTIDE SEQUENCE [LARGE SCALE GENOMIC DNA]</scope>
    <source>
        <strain evidence="10 11">UMB0204</strain>
    </source>
</reference>
<keyword evidence="6" id="KW-0460">Magnesium</keyword>